<organism evidence="1 2">
    <name type="scientific">Rhododendron williamsianum</name>
    <dbReference type="NCBI Taxonomy" id="262921"/>
    <lineage>
        <taxon>Eukaryota</taxon>
        <taxon>Viridiplantae</taxon>
        <taxon>Streptophyta</taxon>
        <taxon>Embryophyta</taxon>
        <taxon>Tracheophyta</taxon>
        <taxon>Spermatophyta</taxon>
        <taxon>Magnoliopsida</taxon>
        <taxon>eudicotyledons</taxon>
        <taxon>Gunneridae</taxon>
        <taxon>Pentapetalae</taxon>
        <taxon>asterids</taxon>
        <taxon>Ericales</taxon>
        <taxon>Ericaceae</taxon>
        <taxon>Ericoideae</taxon>
        <taxon>Rhodoreae</taxon>
        <taxon>Rhododendron</taxon>
    </lineage>
</organism>
<evidence type="ECO:0000313" key="1">
    <source>
        <dbReference type="EMBL" id="KAE9449309.1"/>
    </source>
</evidence>
<evidence type="ECO:0000313" key="2">
    <source>
        <dbReference type="Proteomes" id="UP000428333"/>
    </source>
</evidence>
<dbReference type="InterPro" id="IPR018971">
    <property type="entry name" value="DUF1997"/>
</dbReference>
<name>A0A6A4L2B8_9ERIC</name>
<dbReference type="OrthoDB" id="496281at2759"/>
<reference evidence="1 2" key="1">
    <citation type="journal article" date="2019" name="Genome Biol. Evol.">
        <title>The Rhododendron genome and chromosomal organization provide insight into shared whole-genome duplications across the heath family (Ericaceae).</title>
        <authorList>
            <person name="Soza V.L."/>
            <person name="Lindsley D."/>
            <person name="Waalkes A."/>
            <person name="Ramage E."/>
            <person name="Patwardhan R.P."/>
            <person name="Burton J.N."/>
            <person name="Adey A."/>
            <person name="Kumar A."/>
            <person name="Qiu R."/>
            <person name="Shendure J."/>
            <person name="Hall B."/>
        </authorList>
    </citation>
    <scope>NUCLEOTIDE SEQUENCE [LARGE SCALE GENOMIC DNA]</scope>
    <source>
        <strain evidence="1">RSF 1966-606</strain>
    </source>
</reference>
<dbReference type="AlphaFoldDB" id="A0A6A4L2B8"/>
<keyword evidence="2" id="KW-1185">Reference proteome</keyword>
<dbReference type="EMBL" id="QEFC01003182">
    <property type="protein sequence ID" value="KAE9449309.1"/>
    <property type="molecule type" value="Genomic_DNA"/>
</dbReference>
<proteinExistence type="predicted"/>
<dbReference type="Pfam" id="PF09366">
    <property type="entry name" value="DUF1997"/>
    <property type="match status" value="1"/>
</dbReference>
<accession>A0A6A4L2B8</accession>
<dbReference type="PANTHER" id="PTHR34133">
    <property type="entry name" value="OS07G0633000 PROTEIN"/>
    <property type="match status" value="1"/>
</dbReference>
<sequence length="101" mass="11179">MIERTGRVENPDGPVAILVPDGQAGSLYPERRGARSQLKFQLQMNISSVVPPVLSLVPEDVRFGVVESVLKTLVEDMKRKVNGSLLADYGEFKKEKLKAKL</sequence>
<feature type="non-terminal residue" evidence="1">
    <location>
        <position position="1"/>
    </location>
</feature>
<dbReference type="Proteomes" id="UP000428333">
    <property type="component" value="Linkage Group LG11"/>
</dbReference>
<comment type="caution">
    <text evidence="1">The sequence shown here is derived from an EMBL/GenBank/DDBJ whole genome shotgun (WGS) entry which is preliminary data.</text>
</comment>
<gene>
    <name evidence="1" type="ORF">C3L33_18798</name>
</gene>
<dbReference type="PANTHER" id="PTHR34133:SF8">
    <property type="entry name" value="OS07G0633000 PROTEIN"/>
    <property type="match status" value="1"/>
</dbReference>
<protein>
    <submittedName>
        <fullName evidence="1">Uncharacterized protein</fullName>
    </submittedName>
</protein>